<gene>
    <name evidence="1" type="ORF">SAMN05421737_105227</name>
</gene>
<dbReference type="Proteomes" id="UP000242662">
    <property type="component" value="Unassembled WGS sequence"/>
</dbReference>
<name>A0A1G6J1C7_9BACI</name>
<dbReference type="PROSITE" id="PS51257">
    <property type="entry name" value="PROKAR_LIPOPROTEIN"/>
    <property type="match status" value="1"/>
</dbReference>
<dbReference type="OrthoDB" id="2449131at2"/>
<evidence type="ECO:0008006" key="3">
    <source>
        <dbReference type="Google" id="ProtNLM"/>
    </source>
</evidence>
<reference evidence="2" key="1">
    <citation type="submission" date="2016-09" db="EMBL/GenBank/DDBJ databases">
        <authorList>
            <person name="Varghese N."/>
            <person name="Submissions S."/>
        </authorList>
    </citation>
    <scope>NUCLEOTIDE SEQUENCE [LARGE SCALE GENOMIC DNA]</scope>
    <source>
        <strain evidence="2">25nlg</strain>
    </source>
</reference>
<sequence>MKDRLKLVFASLCIVLFSGCFFPNEQRVENQITYPDQLASVQTAIEQFQVDNGGLPIRTFDESVPMYHRYVIDFSQLVPRYMQTPPGTAFENGGTHQYVLVNVEDDPQVKVIDLTSVKVIRELQERVRDYRRAHTYAPVEETLDQGLFTLDFEALGYEEAPYVQSPYHETIRLPLLYTNEGNVVIDYKMDLTMYMQDAAEIPEEGIDLRPLLYEESPYAPAHSVPYSLDKEGEIIYDRGLE</sequence>
<dbReference type="AlphaFoldDB" id="A0A1G6J1C7"/>
<dbReference type="RefSeq" id="WP_090775572.1">
    <property type="nucleotide sequence ID" value="NZ_FMYM01000005.1"/>
</dbReference>
<evidence type="ECO:0000313" key="1">
    <source>
        <dbReference type="EMBL" id="SDC12624.1"/>
    </source>
</evidence>
<evidence type="ECO:0000313" key="2">
    <source>
        <dbReference type="Proteomes" id="UP000242662"/>
    </source>
</evidence>
<keyword evidence="2" id="KW-1185">Reference proteome</keyword>
<organism evidence="1 2">
    <name type="scientific">Shouchella lonarensis</name>
    <dbReference type="NCBI Taxonomy" id="1464122"/>
    <lineage>
        <taxon>Bacteria</taxon>
        <taxon>Bacillati</taxon>
        <taxon>Bacillota</taxon>
        <taxon>Bacilli</taxon>
        <taxon>Bacillales</taxon>
        <taxon>Bacillaceae</taxon>
        <taxon>Shouchella</taxon>
    </lineage>
</organism>
<protein>
    <recommendedName>
        <fullName evidence="3">ABC transporter periplasmic binding protein yphF</fullName>
    </recommendedName>
</protein>
<accession>A0A1G6J1C7</accession>
<proteinExistence type="predicted"/>
<dbReference type="STRING" id="1464122.SAMN05421737_105227"/>
<dbReference type="EMBL" id="FMYM01000005">
    <property type="protein sequence ID" value="SDC12624.1"/>
    <property type="molecule type" value="Genomic_DNA"/>
</dbReference>